<protein>
    <submittedName>
        <fullName evidence="6">Capreomycin acetyltransferase</fullName>
    </submittedName>
</protein>
<feature type="domain" description="Aminotransferase class V" evidence="5">
    <location>
        <begin position="17"/>
        <end position="381"/>
    </location>
</feature>
<dbReference type="STRING" id="651561.BBI00_06315"/>
<dbReference type="InterPro" id="IPR015421">
    <property type="entry name" value="PyrdxlP-dep_Trfase_major"/>
</dbReference>
<dbReference type="InterPro" id="IPR000192">
    <property type="entry name" value="Aminotrans_V_dom"/>
</dbReference>
<comment type="caution">
    <text evidence="6">The sequence shown here is derived from an EMBL/GenBank/DDBJ whole genome shotgun (WGS) entry which is preliminary data.</text>
</comment>
<comment type="similarity">
    <text evidence="3">Belongs to the class-V pyridoxal-phosphate-dependent aminotransferase family.</text>
</comment>
<dbReference type="Gene3D" id="3.90.1150.10">
    <property type="entry name" value="Aspartate Aminotransferase, domain 1"/>
    <property type="match status" value="1"/>
</dbReference>
<dbReference type="PROSITE" id="PS00595">
    <property type="entry name" value="AA_TRANSFER_CLASS_5"/>
    <property type="match status" value="1"/>
</dbReference>
<dbReference type="RefSeq" id="WP_065397968.1">
    <property type="nucleotide sequence ID" value="NZ_MAYG01000001.1"/>
</dbReference>
<dbReference type="GO" id="GO:0016740">
    <property type="term" value="F:transferase activity"/>
    <property type="evidence" value="ECO:0007669"/>
    <property type="project" value="UniProtKB-KW"/>
</dbReference>
<dbReference type="Pfam" id="PF00266">
    <property type="entry name" value="Aminotran_5"/>
    <property type="match status" value="1"/>
</dbReference>
<evidence type="ECO:0000313" key="6">
    <source>
        <dbReference type="EMBL" id="OCA73973.1"/>
    </source>
</evidence>
<organism evidence="6 7">
    <name type="scientific">Chryseobacterium arthrosphaerae</name>
    <dbReference type="NCBI Taxonomy" id="651561"/>
    <lineage>
        <taxon>Bacteria</taxon>
        <taxon>Pseudomonadati</taxon>
        <taxon>Bacteroidota</taxon>
        <taxon>Flavobacteriia</taxon>
        <taxon>Flavobacteriales</taxon>
        <taxon>Weeksellaceae</taxon>
        <taxon>Chryseobacterium group</taxon>
        <taxon>Chryseobacterium</taxon>
    </lineage>
</organism>
<dbReference type="PANTHER" id="PTHR43586:SF24">
    <property type="entry name" value="BLR4730 PROTEIN"/>
    <property type="match status" value="1"/>
</dbReference>
<evidence type="ECO:0000256" key="3">
    <source>
        <dbReference type="RuleBase" id="RU004075"/>
    </source>
</evidence>
<dbReference type="EMBL" id="MAYG01000001">
    <property type="protein sequence ID" value="OCA73973.1"/>
    <property type="molecule type" value="Genomic_DNA"/>
</dbReference>
<dbReference type="InterPro" id="IPR015424">
    <property type="entry name" value="PyrdxlP-dep_Trfase"/>
</dbReference>
<evidence type="ECO:0000259" key="5">
    <source>
        <dbReference type="Pfam" id="PF00266"/>
    </source>
</evidence>
<dbReference type="Proteomes" id="UP000093432">
    <property type="component" value="Unassembled WGS sequence"/>
</dbReference>
<sequence length="388" mass="43767">MDLNTIRQDTIGCSDKIFLNSAGSSLMPKIVVETITNYLYHEQQIGGYMAAGRNAESIGQFYEEAAKLINTRPSNIAFVNSSTDGYAKALSSIPFEKGDCIITTNNDYISNQIAFISLQKRFQIKIIRAADLPDHELDLEDFEKLIRKHQPKLIAVTHIPTNSGLVQNVEAVGRLCRQYDILYLVDACQSVGQRVVDVEKINCDFLTATGRKFMRGPRGTGFLYVSDRILHAEMAPLFLDSNGAQWTEFDHYQLNGTARRFELFERSNALLMGFKEALRYANTIGMAAIENYNRELSGKLRVNLQNSGYRILDQGNQLSSIVTFCQKDNKIDKIQKVLNENSVFFTVSNKTNALIDFTFKNVDHAIRLSPHYFNTAEEIEVVSGLLAR</sequence>
<evidence type="ECO:0000256" key="1">
    <source>
        <dbReference type="ARBA" id="ARBA00001933"/>
    </source>
</evidence>
<name>A0A1B8ZQW1_9FLAO</name>
<evidence type="ECO:0000313" key="7">
    <source>
        <dbReference type="Proteomes" id="UP000093432"/>
    </source>
</evidence>
<proteinExistence type="inferred from homology"/>
<reference evidence="7" key="1">
    <citation type="submission" date="2016-07" db="EMBL/GenBank/DDBJ databases">
        <authorList>
            <person name="Florea S."/>
            <person name="Webb J.S."/>
            <person name="Jaromczyk J."/>
            <person name="Schardl C.L."/>
        </authorList>
    </citation>
    <scope>NUCLEOTIDE SEQUENCE [LARGE SCALE GENOMIC DNA]</scope>
    <source>
        <strain evidence="7">CC-VM-7</strain>
    </source>
</reference>
<comment type="cofactor">
    <cofactor evidence="1 4">
        <name>pyridoxal 5'-phosphate</name>
        <dbReference type="ChEBI" id="CHEBI:597326"/>
    </cofactor>
</comment>
<dbReference type="OrthoDB" id="513408at2"/>
<keyword evidence="6" id="KW-0808">Transferase</keyword>
<keyword evidence="2" id="KW-0663">Pyridoxal phosphate</keyword>
<dbReference type="InterPro" id="IPR015422">
    <property type="entry name" value="PyrdxlP-dep_Trfase_small"/>
</dbReference>
<gene>
    <name evidence="6" type="ORF">BBI00_06315</name>
</gene>
<dbReference type="InterPro" id="IPR020578">
    <property type="entry name" value="Aminotrans_V_PyrdxlP_BS"/>
</dbReference>
<dbReference type="AlphaFoldDB" id="A0A1B8ZQW1"/>
<evidence type="ECO:0000256" key="4">
    <source>
        <dbReference type="RuleBase" id="RU004504"/>
    </source>
</evidence>
<evidence type="ECO:0000256" key="2">
    <source>
        <dbReference type="ARBA" id="ARBA00022898"/>
    </source>
</evidence>
<dbReference type="PANTHER" id="PTHR43586">
    <property type="entry name" value="CYSTEINE DESULFURASE"/>
    <property type="match status" value="1"/>
</dbReference>
<dbReference type="SUPFAM" id="SSF53383">
    <property type="entry name" value="PLP-dependent transferases"/>
    <property type="match status" value="1"/>
</dbReference>
<dbReference type="Gene3D" id="3.40.640.10">
    <property type="entry name" value="Type I PLP-dependent aspartate aminotransferase-like (Major domain)"/>
    <property type="match status" value="1"/>
</dbReference>
<accession>A0A1B8ZQW1</accession>